<name>A0A9X3MU92_9ACTN</name>
<dbReference type="Gene3D" id="3.20.20.140">
    <property type="entry name" value="Metal-dependent hydrolases"/>
    <property type="match status" value="1"/>
</dbReference>
<protein>
    <submittedName>
        <fullName evidence="3">Amidohydrolase</fullName>
    </submittedName>
</protein>
<dbReference type="AlphaFoldDB" id="A0A9X3MU92"/>
<dbReference type="GO" id="GO:0016787">
    <property type="term" value="F:hydrolase activity"/>
    <property type="evidence" value="ECO:0007669"/>
    <property type="project" value="InterPro"/>
</dbReference>
<dbReference type="InterPro" id="IPR032465">
    <property type="entry name" value="ACMSD"/>
</dbReference>
<evidence type="ECO:0000313" key="4">
    <source>
        <dbReference type="Proteomes" id="UP001149140"/>
    </source>
</evidence>
<dbReference type="PANTHER" id="PTHR21240:SF28">
    <property type="entry name" value="ISO-OROTATE DECARBOXYLASE (EUROFUNG)"/>
    <property type="match status" value="1"/>
</dbReference>
<dbReference type="Pfam" id="PF04909">
    <property type="entry name" value="Amidohydro_2"/>
    <property type="match status" value="1"/>
</dbReference>
<proteinExistence type="predicted"/>
<accession>A0A9X3MU92</accession>
<dbReference type="PANTHER" id="PTHR21240">
    <property type="entry name" value="2-AMINO-3-CARBOXYLMUCONATE-6-SEMIALDEHYDE DECARBOXYLASE"/>
    <property type="match status" value="1"/>
</dbReference>
<evidence type="ECO:0000313" key="3">
    <source>
        <dbReference type="EMBL" id="MDA0159833.1"/>
    </source>
</evidence>
<gene>
    <name evidence="3" type="ORF">OM076_06135</name>
</gene>
<dbReference type="GO" id="GO:0019748">
    <property type="term" value="P:secondary metabolic process"/>
    <property type="evidence" value="ECO:0007669"/>
    <property type="project" value="TreeGrafter"/>
</dbReference>
<dbReference type="EMBL" id="JAPDOD010000003">
    <property type="protein sequence ID" value="MDA0159833.1"/>
    <property type="molecule type" value="Genomic_DNA"/>
</dbReference>
<dbReference type="InterPro" id="IPR006680">
    <property type="entry name" value="Amidohydro-rel"/>
</dbReference>
<dbReference type="SUPFAM" id="SSF51556">
    <property type="entry name" value="Metallo-dependent hydrolases"/>
    <property type="match status" value="1"/>
</dbReference>
<dbReference type="InterPro" id="IPR032466">
    <property type="entry name" value="Metal_Hydrolase"/>
</dbReference>
<evidence type="ECO:0000259" key="2">
    <source>
        <dbReference type="Pfam" id="PF04909"/>
    </source>
</evidence>
<organism evidence="3 4">
    <name type="scientific">Solirubrobacter ginsenosidimutans</name>
    <dbReference type="NCBI Taxonomy" id="490573"/>
    <lineage>
        <taxon>Bacteria</taxon>
        <taxon>Bacillati</taxon>
        <taxon>Actinomycetota</taxon>
        <taxon>Thermoleophilia</taxon>
        <taxon>Solirubrobacterales</taxon>
        <taxon>Solirubrobacteraceae</taxon>
        <taxon>Solirubrobacter</taxon>
    </lineage>
</organism>
<dbReference type="GO" id="GO:0005737">
    <property type="term" value="C:cytoplasm"/>
    <property type="evidence" value="ECO:0007669"/>
    <property type="project" value="TreeGrafter"/>
</dbReference>
<sequence>MASLQDLLIVDADVHVHESPGGLAPYCDPPWDVALRNVAGVPERYLDIPGFSPGGDGTLTARFPSSHEATRMVHTPEQMVAELAEIHVDLAVLFPDHLLKLAVLPQADYAAALARAYNAWLVDRWTSRHPQLLGAIVACPQDPADAAHEIERYADEPSIVAVYLPCAGLDPLWGHRSYDPIFDAAQNARLPVMLHAVTVTSPVFPFNNHGFDTEFARHATSHSFSIMANIISMVSTGVVVRFPDLRIGVTEAGISWMPFVCNRLDKEYLERRREVPFLKERPSHYVKRVYVATQPIEEPARLRDIVTLMELYDGEDTTIYASDWPHHDFDHPMKLNQVPFSEAQRRKVFGENALELFRIDSSGRRR</sequence>
<keyword evidence="1" id="KW-0456">Lyase</keyword>
<dbReference type="RefSeq" id="WP_270038598.1">
    <property type="nucleotide sequence ID" value="NZ_JAPDOD010000003.1"/>
</dbReference>
<comment type="caution">
    <text evidence="3">The sequence shown here is derived from an EMBL/GenBank/DDBJ whole genome shotgun (WGS) entry which is preliminary data.</text>
</comment>
<feature type="domain" description="Amidohydrolase-related" evidence="2">
    <location>
        <begin position="13"/>
        <end position="359"/>
    </location>
</feature>
<reference evidence="3" key="1">
    <citation type="submission" date="2022-10" db="EMBL/GenBank/DDBJ databases">
        <title>The WGS of Solirubrobacter ginsenosidimutans DSM 21036.</title>
        <authorList>
            <person name="Jiang Z."/>
        </authorList>
    </citation>
    <scope>NUCLEOTIDE SEQUENCE</scope>
    <source>
        <strain evidence="3">DSM 21036</strain>
    </source>
</reference>
<dbReference type="GO" id="GO:0016831">
    <property type="term" value="F:carboxy-lyase activity"/>
    <property type="evidence" value="ECO:0007669"/>
    <property type="project" value="InterPro"/>
</dbReference>
<keyword evidence="4" id="KW-1185">Reference proteome</keyword>
<dbReference type="Proteomes" id="UP001149140">
    <property type="component" value="Unassembled WGS sequence"/>
</dbReference>
<evidence type="ECO:0000256" key="1">
    <source>
        <dbReference type="ARBA" id="ARBA00023239"/>
    </source>
</evidence>